<dbReference type="InterPro" id="IPR036136">
    <property type="entry name" value="Nit/Sulf_reduc_fer-like_dom_sf"/>
</dbReference>
<keyword evidence="7" id="KW-0411">Iron-sulfur</keyword>
<feature type="domain" description="Nitrite/Sulfite reductase ferredoxin-like" evidence="9">
    <location>
        <begin position="345"/>
        <end position="396"/>
    </location>
</feature>
<dbReference type="GO" id="GO:0046872">
    <property type="term" value="F:metal ion binding"/>
    <property type="evidence" value="ECO:0007669"/>
    <property type="project" value="UniProtKB-KW"/>
</dbReference>
<evidence type="ECO:0000256" key="6">
    <source>
        <dbReference type="ARBA" id="ARBA00023004"/>
    </source>
</evidence>
<evidence type="ECO:0000259" key="8">
    <source>
        <dbReference type="Pfam" id="PF01077"/>
    </source>
</evidence>
<name>A0A0A0BFY8_9GAMM</name>
<dbReference type="SUPFAM" id="SSF55124">
    <property type="entry name" value="Nitrite/Sulfite reductase N-terminal domain-like"/>
    <property type="match status" value="2"/>
</dbReference>
<dbReference type="InterPro" id="IPR051329">
    <property type="entry name" value="NIR_SIR_4Fe-4S"/>
</dbReference>
<dbReference type="PANTHER" id="PTHR32439">
    <property type="entry name" value="FERREDOXIN--NITRITE REDUCTASE, CHLOROPLASTIC"/>
    <property type="match status" value="1"/>
</dbReference>
<keyword evidence="3" id="KW-0349">Heme</keyword>
<evidence type="ECO:0000259" key="9">
    <source>
        <dbReference type="Pfam" id="PF03460"/>
    </source>
</evidence>
<dbReference type="Gene3D" id="3.90.480.10">
    <property type="entry name" value="Sulfite Reductase Hemoprotein,Domain 2"/>
    <property type="match status" value="1"/>
</dbReference>
<dbReference type="AlphaFoldDB" id="A0A0A0BFY8"/>
<evidence type="ECO:0000256" key="3">
    <source>
        <dbReference type="ARBA" id="ARBA00022617"/>
    </source>
</evidence>
<dbReference type="Proteomes" id="UP000029999">
    <property type="component" value="Unassembled WGS sequence"/>
</dbReference>
<evidence type="ECO:0000313" key="11">
    <source>
        <dbReference type="Proteomes" id="UP000029999"/>
    </source>
</evidence>
<evidence type="ECO:0000256" key="2">
    <source>
        <dbReference type="ARBA" id="ARBA00022485"/>
    </source>
</evidence>
<keyword evidence="5 10" id="KW-0560">Oxidoreductase</keyword>
<dbReference type="InterPro" id="IPR005117">
    <property type="entry name" value="NiRdtase/SiRdtase_haem-b_fer"/>
</dbReference>
<dbReference type="InterPro" id="IPR006067">
    <property type="entry name" value="NO2/SO3_Rdtase_4Fe4S_dom"/>
</dbReference>
<sequence length="554" mass="62733">MYQYDFYDKALVRERVAQFRDQIERYQAGKLTEEEFLPLRLQNGLYLQKHAYMLRVAIPYGTLSSKQLRTLGDIATEFDKYYGHFTTRQNIQFNWIELDRVPEIIERLADVEMHSIQTSGNTVRNVTTEAFAGVSADEFVDPRPFAEIIRQWSTINPEFLFLPRKFKIAVSSSVKDRAAVRTHDVGIYINRTHGGLRLDVMVGGGLGRTPILSQRLKEGLEWQHMLTYLEAVLRVYNRHGRRDNRYKARIKILVKSLGIDVFAEEVEKEWQQIKNGPSELTATEFQRVAEQFQSASLVESPTYEYEAALARDHTFSNWVDKNTHDHKHTSYLSVVISTKPGPNNPPGDVTATQMNIIADLSEQFGDGEIRVTHEQNLVLPSVQKRHLYDVWSTLKQADLGHSNIGLLTDMITCPGGDYCALANAKSIPVAADIQQHFSDLDYLHDIGELDLNISGCMNACGHHHVGNIGILGVDKNGSEWYQVTIGGKQGEDARIGKVIGPSFKAADVPQVIDKLVQVFITHRELEEQFSDTVQRIGLAPFKERVYAPAMETAV</sequence>
<reference evidence="10 11" key="1">
    <citation type="submission" date="2014-09" db="EMBL/GenBank/DDBJ databases">
        <authorList>
            <person name="Grob C."/>
            <person name="Taubert M."/>
            <person name="Howat A.M."/>
            <person name="Burns O.J."/>
            <person name="Dixon J.L."/>
            <person name="Chen Y."/>
            <person name="Murrell J.C."/>
        </authorList>
    </citation>
    <scope>NUCLEOTIDE SEQUENCE [LARGE SCALE GENOMIC DNA]</scope>
    <source>
        <strain evidence="10">L4</strain>
    </source>
</reference>
<dbReference type="GO" id="GO:0020037">
    <property type="term" value="F:heme binding"/>
    <property type="evidence" value="ECO:0007669"/>
    <property type="project" value="InterPro"/>
</dbReference>
<gene>
    <name evidence="10" type="ORF">LP43_1247</name>
</gene>
<dbReference type="EC" id="1.8.1.2" evidence="10"/>
<evidence type="ECO:0000256" key="7">
    <source>
        <dbReference type="ARBA" id="ARBA00023014"/>
    </source>
</evidence>
<comment type="caution">
    <text evidence="10">The sequence shown here is derived from an EMBL/GenBank/DDBJ whole genome shotgun (WGS) entry which is preliminary data.</text>
</comment>
<dbReference type="InterPro" id="IPR045854">
    <property type="entry name" value="NO2/SO3_Rdtase_4Fe4S_sf"/>
</dbReference>
<feature type="domain" description="Nitrite/sulphite reductase 4Fe-4S" evidence="8">
    <location>
        <begin position="411"/>
        <end position="545"/>
    </location>
</feature>
<keyword evidence="4" id="KW-0479">Metal-binding</keyword>
<evidence type="ECO:0000256" key="1">
    <source>
        <dbReference type="ARBA" id="ARBA00010429"/>
    </source>
</evidence>
<dbReference type="RefSeq" id="WP_036313310.1">
    <property type="nucleotide sequence ID" value="NZ_JRQD01000003.1"/>
</dbReference>
<feature type="domain" description="Nitrite/sulphite reductase 4Fe-4S" evidence="8">
    <location>
        <begin position="119"/>
        <end position="272"/>
    </location>
</feature>
<dbReference type="GO" id="GO:0051539">
    <property type="term" value="F:4 iron, 4 sulfur cluster binding"/>
    <property type="evidence" value="ECO:0007669"/>
    <property type="project" value="UniProtKB-KW"/>
</dbReference>
<evidence type="ECO:0000256" key="4">
    <source>
        <dbReference type="ARBA" id="ARBA00022723"/>
    </source>
</evidence>
<dbReference type="SUPFAM" id="SSF56014">
    <property type="entry name" value="Nitrite and sulphite reductase 4Fe-4S domain-like"/>
    <property type="match status" value="2"/>
</dbReference>
<keyword evidence="6" id="KW-0408">Iron</keyword>
<evidence type="ECO:0000313" key="10">
    <source>
        <dbReference type="EMBL" id="KGM06755.1"/>
    </source>
</evidence>
<proteinExistence type="inferred from homology"/>
<dbReference type="GO" id="GO:0004783">
    <property type="term" value="F:sulfite reductase (NADPH) activity"/>
    <property type="evidence" value="ECO:0007669"/>
    <property type="project" value="UniProtKB-EC"/>
</dbReference>
<dbReference type="STRING" id="392484.LP43_1247"/>
<accession>A0A0A0BFY8</accession>
<dbReference type="EMBL" id="JRQD01000003">
    <property type="protein sequence ID" value="KGM06755.1"/>
    <property type="molecule type" value="Genomic_DNA"/>
</dbReference>
<evidence type="ECO:0000256" key="5">
    <source>
        <dbReference type="ARBA" id="ARBA00023002"/>
    </source>
</evidence>
<dbReference type="Pfam" id="PF03460">
    <property type="entry name" value="NIR_SIR_ferr"/>
    <property type="match status" value="2"/>
</dbReference>
<dbReference type="Pfam" id="PF01077">
    <property type="entry name" value="NIR_SIR"/>
    <property type="match status" value="2"/>
</dbReference>
<dbReference type="Gene3D" id="3.30.413.10">
    <property type="entry name" value="Sulfite Reductase Hemoprotein, domain 1"/>
    <property type="match status" value="2"/>
</dbReference>
<dbReference type="PANTHER" id="PTHR32439:SF0">
    <property type="entry name" value="FERREDOXIN--NITRITE REDUCTASE, CHLOROPLASTIC"/>
    <property type="match status" value="1"/>
</dbReference>
<organism evidence="10 11">
    <name type="scientific">Methylophaga thiooxydans</name>
    <dbReference type="NCBI Taxonomy" id="392484"/>
    <lineage>
        <taxon>Bacteria</taxon>
        <taxon>Pseudomonadati</taxon>
        <taxon>Pseudomonadota</taxon>
        <taxon>Gammaproteobacteria</taxon>
        <taxon>Thiotrichales</taxon>
        <taxon>Piscirickettsiaceae</taxon>
        <taxon>Methylophaga</taxon>
    </lineage>
</organism>
<protein>
    <submittedName>
        <fullName evidence="10">Sulfite reductase [NADPH] hemoprotein beta-component</fullName>
        <ecNumber evidence="10">1.8.1.2</ecNumber>
    </submittedName>
</protein>
<keyword evidence="2" id="KW-0004">4Fe-4S</keyword>
<feature type="domain" description="Nitrite/Sulfite reductase ferredoxin-like" evidence="9">
    <location>
        <begin position="48"/>
        <end position="110"/>
    </location>
</feature>
<comment type="similarity">
    <text evidence="1">Belongs to the nitrite and sulfite reductase 4Fe-4S domain family.</text>
</comment>